<dbReference type="Pfam" id="PF02151">
    <property type="entry name" value="UVR"/>
    <property type="match status" value="1"/>
</dbReference>
<dbReference type="PANTHER" id="PTHR34957">
    <property type="entry name" value="NUCLEAR TRANSPORT FACTOR 2 (NTF2) FAMILY PROTEIN"/>
    <property type="match status" value="1"/>
</dbReference>
<dbReference type="SUPFAM" id="SSF54427">
    <property type="entry name" value="NTF2-like"/>
    <property type="match status" value="1"/>
</dbReference>
<dbReference type="Proteomes" id="UP001457282">
    <property type="component" value="Unassembled WGS sequence"/>
</dbReference>
<feature type="domain" description="UVR" evidence="1">
    <location>
        <begin position="109"/>
        <end position="138"/>
    </location>
</feature>
<dbReference type="InterPro" id="IPR032710">
    <property type="entry name" value="NTF2-like_dom_sf"/>
</dbReference>
<dbReference type="Gene3D" id="3.10.450.50">
    <property type="match status" value="1"/>
</dbReference>
<dbReference type="AlphaFoldDB" id="A0AAW1W9Q6"/>
<dbReference type="InterPro" id="IPR001943">
    <property type="entry name" value="UVR_dom"/>
</dbReference>
<proteinExistence type="predicted"/>
<dbReference type="EMBL" id="JBEDUW010000006">
    <property type="protein sequence ID" value="KAK9920533.1"/>
    <property type="molecule type" value="Genomic_DNA"/>
</dbReference>
<dbReference type="InterPro" id="IPR037401">
    <property type="entry name" value="SnoaL-like"/>
</dbReference>
<evidence type="ECO:0000259" key="1">
    <source>
        <dbReference type="Pfam" id="PF02151"/>
    </source>
</evidence>
<name>A0AAW1W9Q6_RUBAR</name>
<evidence type="ECO:0008006" key="5">
    <source>
        <dbReference type="Google" id="ProtNLM"/>
    </source>
</evidence>
<evidence type="ECO:0000313" key="3">
    <source>
        <dbReference type="EMBL" id="KAK9920533.1"/>
    </source>
</evidence>
<reference evidence="3 4" key="1">
    <citation type="journal article" date="2023" name="G3 (Bethesda)">
        <title>A chromosome-length genome assembly and annotation of blackberry (Rubus argutus, cv. 'Hillquist').</title>
        <authorList>
            <person name="Bruna T."/>
            <person name="Aryal R."/>
            <person name="Dudchenko O."/>
            <person name="Sargent D.J."/>
            <person name="Mead D."/>
            <person name="Buti M."/>
            <person name="Cavallini A."/>
            <person name="Hytonen T."/>
            <person name="Andres J."/>
            <person name="Pham M."/>
            <person name="Weisz D."/>
            <person name="Mascagni F."/>
            <person name="Usai G."/>
            <person name="Natali L."/>
            <person name="Bassil N."/>
            <person name="Fernandez G.E."/>
            <person name="Lomsadze A."/>
            <person name="Armour M."/>
            <person name="Olukolu B."/>
            <person name="Poorten T."/>
            <person name="Britton C."/>
            <person name="Davik J."/>
            <person name="Ashrafi H."/>
            <person name="Aiden E.L."/>
            <person name="Borodovsky M."/>
            <person name="Worthington M."/>
        </authorList>
    </citation>
    <scope>NUCLEOTIDE SEQUENCE [LARGE SCALE GENOMIC DNA]</scope>
    <source>
        <strain evidence="3">PI 553951</strain>
    </source>
</reference>
<protein>
    <recommendedName>
        <fullName evidence="5">SnoaL-like domain-containing protein</fullName>
    </recommendedName>
</protein>
<evidence type="ECO:0000313" key="4">
    <source>
        <dbReference type="Proteomes" id="UP001457282"/>
    </source>
</evidence>
<accession>A0AAW1W9Q6</accession>
<sequence length="247" mass="27913">MALQGSSFCLNGNLSFKEFNSLPCACYSSGRLHHLSLPSRKYNLVVANTLERGHRCQFFPGDGRLRFRNERYTSSLPVSGLRSLRPCNAKCDDSKDSSISENIILDAQTLTRDLDIAIAEENYARAAEIRDRLRLLREDKLGDLAAMQSLWAKRDEVCCVHPGARGIYGYEDVMTSWDYVWANYEFPLEIELKDVNANVRGDMGFVSCVELVKTKGSSWGGQFVTNVFERIDGEWFISVHHASPIDL</sequence>
<keyword evidence="4" id="KW-1185">Reference proteome</keyword>
<evidence type="ECO:0000259" key="2">
    <source>
        <dbReference type="Pfam" id="PF13474"/>
    </source>
</evidence>
<dbReference type="PANTHER" id="PTHR34957:SF1">
    <property type="entry name" value="NUCLEAR TRANSPORT FACTOR 2 (NTF2) FAMILY PROTEIN"/>
    <property type="match status" value="1"/>
</dbReference>
<organism evidence="3 4">
    <name type="scientific">Rubus argutus</name>
    <name type="common">Southern blackberry</name>
    <dbReference type="NCBI Taxonomy" id="59490"/>
    <lineage>
        <taxon>Eukaryota</taxon>
        <taxon>Viridiplantae</taxon>
        <taxon>Streptophyta</taxon>
        <taxon>Embryophyta</taxon>
        <taxon>Tracheophyta</taxon>
        <taxon>Spermatophyta</taxon>
        <taxon>Magnoliopsida</taxon>
        <taxon>eudicotyledons</taxon>
        <taxon>Gunneridae</taxon>
        <taxon>Pentapetalae</taxon>
        <taxon>rosids</taxon>
        <taxon>fabids</taxon>
        <taxon>Rosales</taxon>
        <taxon>Rosaceae</taxon>
        <taxon>Rosoideae</taxon>
        <taxon>Rosoideae incertae sedis</taxon>
        <taxon>Rubus</taxon>
    </lineage>
</organism>
<gene>
    <name evidence="3" type="ORF">M0R45_029088</name>
</gene>
<feature type="domain" description="SnoaL-like" evidence="2">
    <location>
        <begin position="142"/>
        <end position="244"/>
    </location>
</feature>
<comment type="caution">
    <text evidence="3">The sequence shown here is derived from an EMBL/GenBank/DDBJ whole genome shotgun (WGS) entry which is preliminary data.</text>
</comment>
<dbReference type="Pfam" id="PF13474">
    <property type="entry name" value="SnoaL_3"/>
    <property type="match status" value="1"/>
</dbReference>